<evidence type="ECO:0000313" key="2">
    <source>
        <dbReference type="Proteomes" id="UP000249723"/>
    </source>
</evidence>
<dbReference type="Proteomes" id="UP000249723">
    <property type="component" value="Unassembled WGS sequence"/>
</dbReference>
<proteinExistence type="predicted"/>
<reference evidence="2" key="1">
    <citation type="submission" date="2016-10" db="EMBL/GenBank/DDBJ databases">
        <authorList>
            <person name="Jeantristanb JTB J.-T."/>
            <person name="Ricardo R."/>
        </authorList>
    </citation>
    <scope>NUCLEOTIDE SEQUENCE [LARGE SCALE GENOMIC DNA]</scope>
</reference>
<name>A0A2X0MA13_9BASI</name>
<gene>
    <name evidence="1" type="ORF">BZ3500_MVSOF-1268-A1-R1_CHR2-3G05363</name>
</gene>
<evidence type="ECO:0000313" key="1">
    <source>
        <dbReference type="EMBL" id="SCZ87895.1"/>
    </source>
</evidence>
<sequence>MGLSLLQERGRTTSKWMWARLACAIDYRRLYLLRWRAYQRLQKNDVVPPPPRVRMHSEFKREFLSRAGFISEARDGDL</sequence>
<protein>
    <submittedName>
        <fullName evidence="1">BZ3500_MvSof-1268-A1-R1_Chr2-3g05363 protein</fullName>
    </submittedName>
</protein>
<keyword evidence="2" id="KW-1185">Reference proteome</keyword>
<dbReference type="AlphaFoldDB" id="A0A2X0MA13"/>
<organism evidence="1 2">
    <name type="scientific">Microbotryum saponariae</name>
    <dbReference type="NCBI Taxonomy" id="289078"/>
    <lineage>
        <taxon>Eukaryota</taxon>
        <taxon>Fungi</taxon>
        <taxon>Dikarya</taxon>
        <taxon>Basidiomycota</taxon>
        <taxon>Pucciniomycotina</taxon>
        <taxon>Microbotryomycetes</taxon>
        <taxon>Microbotryales</taxon>
        <taxon>Microbotryaceae</taxon>
        <taxon>Microbotryum</taxon>
    </lineage>
</organism>
<accession>A0A2X0MA13</accession>
<dbReference type="EMBL" id="FMWP01000011">
    <property type="protein sequence ID" value="SCZ87895.1"/>
    <property type="molecule type" value="Genomic_DNA"/>
</dbReference>